<comment type="caution">
    <text evidence="15">The sequence shown here is derived from an EMBL/GenBank/DDBJ whole genome shotgun (WGS) entry which is preliminary data.</text>
</comment>
<dbReference type="GO" id="GO:0008237">
    <property type="term" value="F:metallopeptidase activity"/>
    <property type="evidence" value="ECO:0007669"/>
    <property type="project" value="UniProtKB-KW"/>
</dbReference>
<reference evidence="15 16" key="1">
    <citation type="journal article" date="2016" name="Nat. Commun.">
        <title>Thousands of microbial genomes shed light on interconnected biogeochemical processes in an aquifer system.</title>
        <authorList>
            <person name="Anantharaman K."/>
            <person name="Brown C.T."/>
            <person name="Hug L.A."/>
            <person name="Sharon I."/>
            <person name="Castelle C.J."/>
            <person name="Probst A.J."/>
            <person name="Thomas B.C."/>
            <person name="Singh A."/>
            <person name="Wilkins M.J."/>
            <person name="Karaoz U."/>
            <person name="Brodie E.L."/>
            <person name="Williams K.H."/>
            <person name="Hubbard S.S."/>
            <person name="Banfield J.F."/>
        </authorList>
    </citation>
    <scope>NUCLEOTIDE SEQUENCE [LARGE SCALE GENOMIC DNA]</scope>
</reference>
<sequence length="214" mass="23182">MLDLLFVQPMLFVAVLAAIMVALTVHEFFHAGAATLLGDSTPKIAGRLTLNPIPHIDPMGLLLIIVTGGFGWAKPTPFNPYNLRNQRWGPTFVALGGPFSNLLMAILFSVILRFWLTTSPSPENLLTGFLVLSVTINTALMVFNLIPIPPLDGSKLLFSILSAPKYDRLRLNLETRGPIILLGLIAADMFLNLGIFSVILGGVVRGIVRLLGVV</sequence>
<evidence type="ECO:0000259" key="14">
    <source>
        <dbReference type="Pfam" id="PF02163"/>
    </source>
</evidence>
<dbReference type="GO" id="GO:0046872">
    <property type="term" value="F:metal ion binding"/>
    <property type="evidence" value="ECO:0007669"/>
    <property type="project" value="UniProtKB-KW"/>
</dbReference>
<dbReference type="STRING" id="1802391.A3D72_03070"/>
<keyword evidence="5" id="KW-0645">Protease</keyword>
<feature type="transmembrane region" description="Helical" evidence="13">
    <location>
        <begin position="6"/>
        <end position="29"/>
    </location>
</feature>
<keyword evidence="10 13" id="KW-1133">Transmembrane helix</keyword>
<name>A0A1F7U625_9BACT</name>
<evidence type="ECO:0000256" key="4">
    <source>
        <dbReference type="ARBA" id="ARBA00022475"/>
    </source>
</evidence>
<keyword evidence="7" id="KW-0479">Metal-binding</keyword>
<evidence type="ECO:0000256" key="1">
    <source>
        <dbReference type="ARBA" id="ARBA00001947"/>
    </source>
</evidence>
<keyword evidence="12 13" id="KW-0472">Membrane</keyword>
<keyword evidence="6 13" id="KW-0812">Transmembrane</keyword>
<evidence type="ECO:0000256" key="7">
    <source>
        <dbReference type="ARBA" id="ARBA00022723"/>
    </source>
</evidence>
<organism evidence="15 16">
    <name type="scientific">Candidatus Uhrbacteria bacterium RIFCSPHIGHO2_02_FULL_57_19</name>
    <dbReference type="NCBI Taxonomy" id="1802391"/>
    <lineage>
        <taxon>Bacteria</taxon>
        <taxon>Candidatus Uhriibacteriota</taxon>
    </lineage>
</organism>
<dbReference type="GO" id="GO:0006508">
    <property type="term" value="P:proteolysis"/>
    <property type="evidence" value="ECO:0007669"/>
    <property type="project" value="UniProtKB-KW"/>
</dbReference>
<keyword evidence="9" id="KW-0862">Zinc</keyword>
<evidence type="ECO:0000256" key="10">
    <source>
        <dbReference type="ARBA" id="ARBA00022989"/>
    </source>
</evidence>
<feature type="transmembrane region" description="Helical" evidence="13">
    <location>
        <begin position="92"/>
        <end position="116"/>
    </location>
</feature>
<evidence type="ECO:0000256" key="9">
    <source>
        <dbReference type="ARBA" id="ARBA00022833"/>
    </source>
</evidence>
<protein>
    <recommendedName>
        <fullName evidence="14">Peptidase M50 domain-containing protein</fullName>
    </recommendedName>
</protein>
<evidence type="ECO:0000256" key="6">
    <source>
        <dbReference type="ARBA" id="ARBA00022692"/>
    </source>
</evidence>
<dbReference type="Pfam" id="PF02163">
    <property type="entry name" value="Peptidase_M50"/>
    <property type="match status" value="1"/>
</dbReference>
<proteinExistence type="inferred from homology"/>
<gene>
    <name evidence="15" type="ORF">A3D72_03070</name>
</gene>
<dbReference type="PANTHER" id="PTHR35864:SF1">
    <property type="entry name" value="ZINC METALLOPROTEASE YWHC-RELATED"/>
    <property type="match status" value="1"/>
</dbReference>
<dbReference type="InterPro" id="IPR008915">
    <property type="entry name" value="Peptidase_M50"/>
</dbReference>
<dbReference type="GO" id="GO:0005886">
    <property type="term" value="C:plasma membrane"/>
    <property type="evidence" value="ECO:0007669"/>
    <property type="project" value="UniProtKB-SubCell"/>
</dbReference>
<comment type="cofactor">
    <cofactor evidence="1">
        <name>Zn(2+)</name>
        <dbReference type="ChEBI" id="CHEBI:29105"/>
    </cofactor>
</comment>
<evidence type="ECO:0000256" key="5">
    <source>
        <dbReference type="ARBA" id="ARBA00022670"/>
    </source>
</evidence>
<feature type="transmembrane region" description="Helical" evidence="13">
    <location>
        <begin position="128"/>
        <end position="148"/>
    </location>
</feature>
<comment type="subcellular location">
    <subcellularLocation>
        <location evidence="2">Cell membrane</location>
        <topology evidence="2">Multi-pass membrane protein</topology>
    </subcellularLocation>
</comment>
<evidence type="ECO:0000313" key="15">
    <source>
        <dbReference type="EMBL" id="OGL73720.1"/>
    </source>
</evidence>
<dbReference type="CDD" id="cd06158">
    <property type="entry name" value="S2P-M50_like_1"/>
    <property type="match status" value="1"/>
</dbReference>
<dbReference type="AlphaFoldDB" id="A0A1F7U625"/>
<evidence type="ECO:0000256" key="13">
    <source>
        <dbReference type="SAM" id="Phobius"/>
    </source>
</evidence>
<evidence type="ECO:0000256" key="12">
    <source>
        <dbReference type="ARBA" id="ARBA00023136"/>
    </source>
</evidence>
<evidence type="ECO:0000313" key="16">
    <source>
        <dbReference type="Proteomes" id="UP000176303"/>
    </source>
</evidence>
<keyword evidence="8" id="KW-0378">Hydrolase</keyword>
<dbReference type="Proteomes" id="UP000176303">
    <property type="component" value="Unassembled WGS sequence"/>
</dbReference>
<dbReference type="InterPro" id="IPR052348">
    <property type="entry name" value="Metallopeptidase_M50B"/>
</dbReference>
<dbReference type="EMBL" id="MGDZ01000022">
    <property type="protein sequence ID" value="OGL73720.1"/>
    <property type="molecule type" value="Genomic_DNA"/>
</dbReference>
<feature type="domain" description="Peptidase M50" evidence="14">
    <location>
        <begin position="124"/>
        <end position="165"/>
    </location>
</feature>
<comment type="similarity">
    <text evidence="3">Belongs to the peptidase M50B family.</text>
</comment>
<evidence type="ECO:0000256" key="3">
    <source>
        <dbReference type="ARBA" id="ARBA00007931"/>
    </source>
</evidence>
<evidence type="ECO:0000256" key="8">
    <source>
        <dbReference type="ARBA" id="ARBA00022801"/>
    </source>
</evidence>
<dbReference type="InterPro" id="IPR044537">
    <property type="entry name" value="Rip2-like"/>
</dbReference>
<keyword evidence="4" id="KW-1003">Cell membrane</keyword>
<feature type="transmembrane region" description="Helical" evidence="13">
    <location>
        <begin position="50"/>
        <end position="72"/>
    </location>
</feature>
<keyword evidence="11" id="KW-0482">Metalloprotease</keyword>
<evidence type="ECO:0000256" key="11">
    <source>
        <dbReference type="ARBA" id="ARBA00023049"/>
    </source>
</evidence>
<feature type="transmembrane region" description="Helical" evidence="13">
    <location>
        <begin position="179"/>
        <end position="204"/>
    </location>
</feature>
<evidence type="ECO:0000256" key="2">
    <source>
        <dbReference type="ARBA" id="ARBA00004651"/>
    </source>
</evidence>
<accession>A0A1F7U625</accession>
<dbReference type="PANTHER" id="PTHR35864">
    <property type="entry name" value="ZINC METALLOPROTEASE MJ0611-RELATED"/>
    <property type="match status" value="1"/>
</dbReference>